<sequence>MFLILAIALVTLVLVAILTWLTWTYTHWQRHGIPYVKPTPFIGTLGDVLTFKKNVGLHINDIYNDPVFANEPVVGIYMLHQPALLIREPQLIKSVLIKNFQNFHDRYANVDVKCDTFGAQNLFMCKYDTWSKARPKFSPTFSSGKLKQMFPLMLEIGNNLDQYLLNRGDNFDLELKKVCGLFTTDQISSIAFGIQTQSFLNPINDFVLQNMENLKSRPNFMMITMLLLPKLTGLLGAKLFSEKYQEFLRSSLNSVIKNRLNTGEKRNDLIDTLIKLRKEALETVEEKDKKLYDDMLLSQASIFYLAGYETSLTTMAFTLYLLAKHPEIQNKLRNEIRDSLEANMGKITYESLKSMEYLDMVIKESLRLYPVVSYLDREHKSEGGELDTFSLKPYHNYTLKEGMPIFISTLGIHKDPKYWSNPELFDPDRFDPHNSIPPYAYMPFGIGPRNCIGDRMALLEVKIGILNFLKNYEVQECEKTVKELKYGANTITLMCKDDLYLKFVKNILIYN</sequence>
<dbReference type="EnsemblMetazoa" id="SCAU014637-RA">
    <property type="protein sequence ID" value="SCAU014637-PA"/>
    <property type="gene ID" value="SCAU014637"/>
</dbReference>
<dbReference type="Pfam" id="PF00067">
    <property type="entry name" value="p450"/>
    <property type="match status" value="1"/>
</dbReference>
<dbReference type="VEuPathDB" id="VectorBase:SCAU014637"/>
<dbReference type="InterPro" id="IPR001128">
    <property type="entry name" value="Cyt_P450"/>
</dbReference>
<keyword evidence="5 13" id="KW-0349">Heme</keyword>
<dbReference type="PRINTS" id="PR00385">
    <property type="entry name" value="P450"/>
</dbReference>
<evidence type="ECO:0000256" key="12">
    <source>
        <dbReference type="ARBA" id="ARBA00023136"/>
    </source>
</evidence>
<dbReference type="Gene3D" id="1.10.630.10">
    <property type="entry name" value="Cytochrome P450"/>
    <property type="match status" value="1"/>
</dbReference>
<evidence type="ECO:0000256" key="14">
    <source>
        <dbReference type="RuleBase" id="RU000461"/>
    </source>
</evidence>
<dbReference type="InterPro" id="IPR002401">
    <property type="entry name" value="Cyt_P450_E_grp-I"/>
</dbReference>
<evidence type="ECO:0000256" key="8">
    <source>
        <dbReference type="ARBA" id="ARBA00022848"/>
    </source>
</evidence>
<evidence type="ECO:0000256" key="11">
    <source>
        <dbReference type="ARBA" id="ARBA00023033"/>
    </source>
</evidence>
<dbReference type="CDD" id="cd11056">
    <property type="entry name" value="CYP6-like"/>
    <property type="match status" value="1"/>
</dbReference>
<dbReference type="GO" id="GO:0004497">
    <property type="term" value="F:monooxygenase activity"/>
    <property type="evidence" value="ECO:0007669"/>
    <property type="project" value="UniProtKB-KW"/>
</dbReference>
<evidence type="ECO:0000256" key="9">
    <source>
        <dbReference type="ARBA" id="ARBA00023002"/>
    </source>
</evidence>
<keyword evidence="17" id="KW-1185">Reference proteome</keyword>
<keyword evidence="7" id="KW-0256">Endoplasmic reticulum</keyword>
<evidence type="ECO:0000256" key="3">
    <source>
        <dbReference type="ARBA" id="ARBA00004406"/>
    </source>
</evidence>
<dbReference type="AlphaFoldDB" id="A0A1I8Q7Q0"/>
<feature type="binding site" description="axial binding residue" evidence="13">
    <location>
        <position position="451"/>
    </location>
    <ligand>
        <name>heme</name>
        <dbReference type="ChEBI" id="CHEBI:30413"/>
    </ligand>
    <ligandPart>
        <name>Fe</name>
        <dbReference type="ChEBI" id="CHEBI:18248"/>
    </ligandPart>
</feature>
<evidence type="ECO:0000256" key="15">
    <source>
        <dbReference type="SAM" id="Phobius"/>
    </source>
</evidence>
<evidence type="ECO:0000256" key="2">
    <source>
        <dbReference type="ARBA" id="ARBA00004174"/>
    </source>
</evidence>
<keyword evidence="15" id="KW-1133">Transmembrane helix</keyword>
<organism evidence="16 17">
    <name type="scientific">Stomoxys calcitrans</name>
    <name type="common">Stable fly</name>
    <name type="synonym">Conops calcitrans</name>
    <dbReference type="NCBI Taxonomy" id="35570"/>
    <lineage>
        <taxon>Eukaryota</taxon>
        <taxon>Metazoa</taxon>
        <taxon>Ecdysozoa</taxon>
        <taxon>Arthropoda</taxon>
        <taxon>Hexapoda</taxon>
        <taxon>Insecta</taxon>
        <taxon>Pterygota</taxon>
        <taxon>Neoptera</taxon>
        <taxon>Endopterygota</taxon>
        <taxon>Diptera</taxon>
        <taxon>Brachycera</taxon>
        <taxon>Muscomorpha</taxon>
        <taxon>Muscoidea</taxon>
        <taxon>Muscidae</taxon>
        <taxon>Stomoxys</taxon>
    </lineage>
</organism>
<dbReference type="GO" id="GO:0046680">
    <property type="term" value="P:response to DDT"/>
    <property type="evidence" value="ECO:0007669"/>
    <property type="project" value="TreeGrafter"/>
</dbReference>
<dbReference type="SUPFAM" id="SSF48264">
    <property type="entry name" value="Cytochrome P450"/>
    <property type="match status" value="1"/>
</dbReference>
<evidence type="ECO:0000256" key="1">
    <source>
        <dbReference type="ARBA" id="ARBA00001971"/>
    </source>
</evidence>
<dbReference type="InterPro" id="IPR050476">
    <property type="entry name" value="Insect_CytP450_Detox"/>
</dbReference>
<dbReference type="STRING" id="35570.A0A1I8Q7Q0"/>
<evidence type="ECO:0000256" key="6">
    <source>
        <dbReference type="ARBA" id="ARBA00022723"/>
    </source>
</evidence>
<evidence type="ECO:0000256" key="10">
    <source>
        <dbReference type="ARBA" id="ARBA00023004"/>
    </source>
</evidence>
<dbReference type="PANTHER" id="PTHR24292:SF45">
    <property type="entry name" value="CYTOCHROME P450 6G1-RELATED"/>
    <property type="match status" value="1"/>
</dbReference>
<evidence type="ECO:0000313" key="16">
    <source>
        <dbReference type="EnsemblMetazoa" id="SCAU014637-PA"/>
    </source>
</evidence>
<accession>A0A1I8Q7Q0</accession>
<keyword evidence="11 14" id="KW-0503">Monooxygenase</keyword>
<keyword evidence="10 13" id="KW-0408">Iron</keyword>
<evidence type="ECO:0000256" key="7">
    <source>
        <dbReference type="ARBA" id="ARBA00022824"/>
    </source>
</evidence>
<dbReference type="InterPro" id="IPR017972">
    <property type="entry name" value="Cyt_P450_CS"/>
</dbReference>
<comment type="subcellular location">
    <subcellularLocation>
        <location evidence="3">Endoplasmic reticulum membrane</location>
        <topology evidence="3">Peripheral membrane protein</topology>
    </subcellularLocation>
    <subcellularLocation>
        <location evidence="2">Microsome membrane</location>
        <topology evidence="2">Peripheral membrane protein</topology>
    </subcellularLocation>
</comment>
<evidence type="ECO:0000313" key="17">
    <source>
        <dbReference type="Proteomes" id="UP000095300"/>
    </source>
</evidence>
<keyword evidence="12 15" id="KW-0472">Membrane</keyword>
<evidence type="ECO:0000256" key="13">
    <source>
        <dbReference type="PIRSR" id="PIRSR602401-1"/>
    </source>
</evidence>
<gene>
    <name evidence="16" type="primary">106089017</name>
</gene>
<dbReference type="GO" id="GO:0005506">
    <property type="term" value="F:iron ion binding"/>
    <property type="evidence" value="ECO:0007669"/>
    <property type="project" value="InterPro"/>
</dbReference>
<evidence type="ECO:0000256" key="4">
    <source>
        <dbReference type="ARBA" id="ARBA00010617"/>
    </source>
</evidence>
<comment type="similarity">
    <text evidence="4 14">Belongs to the cytochrome P450 family.</text>
</comment>
<proteinExistence type="inferred from homology"/>
<dbReference type="GO" id="GO:0020037">
    <property type="term" value="F:heme binding"/>
    <property type="evidence" value="ECO:0007669"/>
    <property type="project" value="InterPro"/>
</dbReference>
<dbReference type="GO" id="GO:0005789">
    <property type="term" value="C:endoplasmic reticulum membrane"/>
    <property type="evidence" value="ECO:0007669"/>
    <property type="project" value="UniProtKB-SubCell"/>
</dbReference>
<dbReference type="GO" id="GO:0046701">
    <property type="term" value="P:insecticide catabolic process"/>
    <property type="evidence" value="ECO:0007669"/>
    <property type="project" value="TreeGrafter"/>
</dbReference>
<protein>
    <recommendedName>
        <fullName evidence="18">Cytochrome P450</fullName>
    </recommendedName>
</protein>
<name>A0A1I8Q7Q0_STOCA</name>
<dbReference type="FunFam" id="1.10.630.10:FF:000042">
    <property type="entry name" value="Cytochrome P450"/>
    <property type="match status" value="1"/>
</dbReference>
<dbReference type="Proteomes" id="UP000095300">
    <property type="component" value="Unassembled WGS sequence"/>
</dbReference>
<reference evidence="16" key="1">
    <citation type="submission" date="2020-05" db="UniProtKB">
        <authorList>
            <consortium name="EnsemblMetazoa"/>
        </authorList>
    </citation>
    <scope>IDENTIFICATION</scope>
    <source>
        <strain evidence="16">USDA</strain>
    </source>
</reference>
<evidence type="ECO:0008006" key="18">
    <source>
        <dbReference type="Google" id="ProtNLM"/>
    </source>
</evidence>
<dbReference type="PANTHER" id="PTHR24292">
    <property type="entry name" value="CYTOCHROME P450"/>
    <property type="match status" value="1"/>
</dbReference>
<dbReference type="PROSITE" id="PS00086">
    <property type="entry name" value="CYTOCHROME_P450"/>
    <property type="match status" value="1"/>
</dbReference>
<keyword evidence="9 14" id="KW-0560">Oxidoreductase</keyword>
<keyword evidence="15" id="KW-0812">Transmembrane</keyword>
<dbReference type="InterPro" id="IPR036396">
    <property type="entry name" value="Cyt_P450_sf"/>
</dbReference>
<feature type="transmembrane region" description="Helical" evidence="15">
    <location>
        <begin position="6"/>
        <end position="25"/>
    </location>
</feature>
<dbReference type="PRINTS" id="PR00463">
    <property type="entry name" value="EP450I"/>
</dbReference>
<comment type="cofactor">
    <cofactor evidence="1 13">
        <name>heme</name>
        <dbReference type="ChEBI" id="CHEBI:30413"/>
    </cofactor>
</comment>
<dbReference type="GO" id="GO:0016705">
    <property type="term" value="F:oxidoreductase activity, acting on paired donors, with incorporation or reduction of molecular oxygen"/>
    <property type="evidence" value="ECO:0007669"/>
    <property type="project" value="InterPro"/>
</dbReference>
<keyword evidence="6 13" id="KW-0479">Metal-binding</keyword>
<keyword evidence="8" id="KW-0492">Microsome</keyword>
<evidence type="ECO:0000256" key="5">
    <source>
        <dbReference type="ARBA" id="ARBA00022617"/>
    </source>
</evidence>